<dbReference type="SUPFAM" id="SSF111283">
    <property type="entry name" value="Putative modulator of DNA gyrase, PmbA/TldD"/>
    <property type="match status" value="1"/>
</dbReference>
<name>A0A542XQ19_SALAC</name>
<dbReference type="EMBL" id="BOQM01000017">
    <property type="protein sequence ID" value="GIM85918.1"/>
    <property type="molecule type" value="Genomic_DNA"/>
</dbReference>
<dbReference type="Pfam" id="PF19289">
    <property type="entry name" value="PmbA_TldD_3rd"/>
    <property type="match status" value="1"/>
</dbReference>
<dbReference type="EMBL" id="VFOL01000001">
    <property type="protein sequence ID" value="TQL37954.1"/>
    <property type="molecule type" value="Genomic_DNA"/>
</dbReference>
<evidence type="ECO:0000259" key="2">
    <source>
        <dbReference type="Pfam" id="PF19289"/>
    </source>
</evidence>
<evidence type="ECO:0000313" key="4">
    <source>
        <dbReference type="EMBL" id="TQL37954.1"/>
    </source>
</evidence>
<dbReference type="GO" id="GO:0008237">
    <property type="term" value="F:metallopeptidase activity"/>
    <property type="evidence" value="ECO:0007669"/>
    <property type="project" value="InterPro"/>
</dbReference>
<accession>A0A542XQ19</accession>
<comment type="caution">
    <text evidence="4">The sequence shown here is derived from an EMBL/GenBank/DDBJ whole genome shotgun (WGS) entry which is preliminary data.</text>
</comment>
<protein>
    <submittedName>
        <fullName evidence="4">Putative modulator of DNA gyrase</fullName>
    </submittedName>
</protein>
<dbReference type="Proteomes" id="UP000677457">
    <property type="component" value="Unassembled WGS sequence"/>
</dbReference>
<comment type="similarity">
    <text evidence="1">Belongs to the peptidase U62 family.</text>
</comment>
<dbReference type="PANTHER" id="PTHR30624">
    <property type="entry name" value="UNCHARACTERIZED PROTEIN TLDD AND PMBA"/>
    <property type="match status" value="1"/>
</dbReference>
<reference evidence="4 5" key="1">
    <citation type="submission" date="2019-06" db="EMBL/GenBank/DDBJ databases">
        <title>Sequencing the genomes of 1000 actinobacteria strains.</title>
        <authorList>
            <person name="Klenk H.-P."/>
        </authorList>
    </citation>
    <scope>NUCLEOTIDE SEQUENCE [LARGE SCALE GENOMIC DNA]</scope>
    <source>
        <strain evidence="4 5">DSM 44819</strain>
    </source>
</reference>
<dbReference type="AlphaFoldDB" id="A0A542XQ19"/>
<dbReference type="GO" id="GO:0006508">
    <property type="term" value="P:proteolysis"/>
    <property type="evidence" value="ECO:0007669"/>
    <property type="project" value="InterPro"/>
</dbReference>
<sequence>MTQTIWFSEHSLRLRADVRPDGSITTQRSTVRGMSVERHLGDGFTEHRFADGDGLLATGCGGPTAQAADTLREVQDRPVFEVTAQHRDTLTTIAAETGADLVLGVAQQQVAAGDPDHVRSTHRFVATLLLTLTGADGTTHSQSIRWNPTDDPTTVVAAAMRTAVQMRGRLDMPSAEDPPPDADLVLLPGFAGAFFHEIVGHPMEADVVASGTSYLGERLGHRVAPPWLTVIDGGHMAAGGYRSAFDDEGADCVTTRLIDRGVTGRPMNDLALALRLNTTRTGHGRRQSYRHPAIPRMTHTAAVVEPGVEVEEPAGDWIAPRGLRLDMMNIASGAFVFHAPISVLHRADGTTARLGPLRIVGDGTSALAKLRPYAHQVAGYLRATGGCGKLGQYPVLVSFANAGFRLPAGSVGIRAVADA</sequence>
<evidence type="ECO:0000256" key="1">
    <source>
        <dbReference type="ARBA" id="ARBA00005836"/>
    </source>
</evidence>
<evidence type="ECO:0000313" key="3">
    <source>
        <dbReference type="EMBL" id="GIM85918.1"/>
    </source>
</evidence>
<evidence type="ECO:0000313" key="5">
    <source>
        <dbReference type="Proteomes" id="UP000315983"/>
    </source>
</evidence>
<dbReference type="PANTHER" id="PTHR30624:SF4">
    <property type="entry name" value="METALLOPROTEASE TLDD"/>
    <property type="match status" value="1"/>
</dbReference>
<dbReference type="GO" id="GO:0005829">
    <property type="term" value="C:cytosol"/>
    <property type="evidence" value="ECO:0007669"/>
    <property type="project" value="TreeGrafter"/>
</dbReference>
<evidence type="ECO:0000313" key="6">
    <source>
        <dbReference type="Proteomes" id="UP000677457"/>
    </source>
</evidence>
<dbReference type="InterPro" id="IPR036059">
    <property type="entry name" value="TldD/PmbA_sf"/>
</dbReference>
<organism evidence="4 5">
    <name type="scientific">Salinispora arenicola</name>
    <dbReference type="NCBI Taxonomy" id="168697"/>
    <lineage>
        <taxon>Bacteria</taxon>
        <taxon>Bacillati</taxon>
        <taxon>Actinomycetota</taxon>
        <taxon>Actinomycetes</taxon>
        <taxon>Micromonosporales</taxon>
        <taxon>Micromonosporaceae</taxon>
        <taxon>Salinispora</taxon>
    </lineage>
</organism>
<dbReference type="InterPro" id="IPR051463">
    <property type="entry name" value="Peptidase_U62_metallo"/>
</dbReference>
<keyword evidence="6" id="KW-1185">Reference proteome</keyword>
<feature type="domain" description="Metalloprotease TldD/E C-terminal" evidence="2">
    <location>
        <begin position="183"/>
        <end position="309"/>
    </location>
</feature>
<dbReference type="InterPro" id="IPR045569">
    <property type="entry name" value="Metalloprtase-TldD/E_C"/>
</dbReference>
<gene>
    <name evidence="4" type="ORF">FB564_3126</name>
    <name evidence="3" type="ORF">Sar04_26540</name>
</gene>
<proteinExistence type="inferred from homology"/>
<reference evidence="3 6" key="2">
    <citation type="submission" date="2021-03" db="EMBL/GenBank/DDBJ databases">
        <title>Whole genome shotgun sequence of Salinispora arenicola NBRC 105043.</title>
        <authorList>
            <person name="Komaki H."/>
            <person name="Tamura T."/>
        </authorList>
    </citation>
    <scope>NUCLEOTIDE SEQUENCE [LARGE SCALE GENOMIC DNA]</scope>
    <source>
        <strain evidence="3 6">NBRC 105043</strain>
    </source>
</reference>
<dbReference type="GeneID" id="93772344"/>
<dbReference type="Proteomes" id="UP000315983">
    <property type="component" value="Unassembled WGS sequence"/>
</dbReference>
<dbReference type="RefSeq" id="WP_019030572.1">
    <property type="nucleotide sequence ID" value="NZ_BOQM01000017.1"/>
</dbReference>